<organism evidence="3 4">
    <name type="scientific">Janibacter limosus</name>
    <dbReference type="NCBI Taxonomy" id="53458"/>
    <lineage>
        <taxon>Bacteria</taxon>
        <taxon>Bacillati</taxon>
        <taxon>Actinomycetota</taxon>
        <taxon>Actinomycetes</taxon>
        <taxon>Micrococcales</taxon>
        <taxon>Intrasporangiaceae</taxon>
        <taxon>Janibacter</taxon>
    </lineage>
</organism>
<evidence type="ECO:0000313" key="3">
    <source>
        <dbReference type="EMBL" id="QBF45651.1"/>
    </source>
</evidence>
<dbReference type="KEGG" id="jli:EXU32_04860"/>
<feature type="domain" description="UspA" evidence="2">
    <location>
        <begin position="2"/>
        <end position="127"/>
    </location>
</feature>
<keyword evidence="4" id="KW-1185">Reference proteome</keyword>
<dbReference type="EMBL" id="CP036164">
    <property type="protein sequence ID" value="QBF45651.1"/>
    <property type="molecule type" value="Genomic_DNA"/>
</dbReference>
<dbReference type="PANTHER" id="PTHR46268">
    <property type="entry name" value="STRESS RESPONSE PROTEIN NHAX"/>
    <property type="match status" value="1"/>
</dbReference>
<sequence length="130" mass="14007">MTIVIGFTPEPASTQALERGLAEARLRGESVLLVNATKGDAFVDTRYGSNTAIEELQRRLEESGVEHEVSQPMGPDIADLILEEAERVKASLIVIGLRHRTPVGKLLLGSTAQRILLDAGCPVLAVKPPR</sequence>
<evidence type="ECO:0000256" key="1">
    <source>
        <dbReference type="ARBA" id="ARBA00008791"/>
    </source>
</evidence>
<dbReference type="AlphaFoldDB" id="A0A4P6MQ04"/>
<name>A0A4P6MQ04_9MICO</name>
<evidence type="ECO:0000259" key="2">
    <source>
        <dbReference type="Pfam" id="PF00582"/>
    </source>
</evidence>
<dbReference type="CDD" id="cd00293">
    <property type="entry name" value="USP-like"/>
    <property type="match status" value="1"/>
</dbReference>
<dbReference type="OrthoDB" id="5419113at2"/>
<dbReference type="PANTHER" id="PTHR46268:SF6">
    <property type="entry name" value="UNIVERSAL STRESS PROTEIN UP12"/>
    <property type="match status" value="1"/>
</dbReference>
<protein>
    <submittedName>
        <fullName evidence="3">Universal stress protein</fullName>
    </submittedName>
</protein>
<dbReference type="Pfam" id="PF00582">
    <property type="entry name" value="Usp"/>
    <property type="match status" value="1"/>
</dbReference>
<accession>A0A4P6MQ04</accession>
<dbReference type="PRINTS" id="PR01438">
    <property type="entry name" value="UNVRSLSTRESS"/>
</dbReference>
<comment type="similarity">
    <text evidence="1">Belongs to the universal stress protein A family.</text>
</comment>
<dbReference type="Proteomes" id="UP000290408">
    <property type="component" value="Chromosome"/>
</dbReference>
<dbReference type="SUPFAM" id="SSF52402">
    <property type="entry name" value="Adenine nucleotide alpha hydrolases-like"/>
    <property type="match status" value="1"/>
</dbReference>
<dbReference type="InterPro" id="IPR014729">
    <property type="entry name" value="Rossmann-like_a/b/a_fold"/>
</dbReference>
<dbReference type="InterPro" id="IPR006016">
    <property type="entry name" value="UspA"/>
</dbReference>
<dbReference type="STRING" id="1216970.GCA_001570985_00429"/>
<dbReference type="Gene3D" id="3.40.50.620">
    <property type="entry name" value="HUPs"/>
    <property type="match status" value="1"/>
</dbReference>
<gene>
    <name evidence="3" type="ORF">EXU32_04860</name>
</gene>
<dbReference type="RefSeq" id="WP_130628887.1">
    <property type="nucleotide sequence ID" value="NZ_CP036164.1"/>
</dbReference>
<dbReference type="InterPro" id="IPR006015">
    <property type="entry name" value="Universal_stress_UspA"/>
</dbReference>
<evidence type="ECO:0000313" key="4">
    <source>
        <dbReference type="Proteomes" id="UP000290408"/>
    </source>
</evidence>
<reference evidence="3 4" key="1">
    <citation type="submission" date="2019-02" db="EMBL/GenBank/DDBJ databases">
        <title>Genomic data mining of an Antarctic deep-sea actinobacterium, Janibacterlimosus P3-3-X1.</title>
        <authorList>
            <person name="Liao L."/>
            <person name="Chen B."/>
        </authorList>
    </citation>
    <scope>NUCLEOTIDE SEQUENCE [LARGE SCALE GENOMIC DNA]</scope>
    <source>
        <strain evidence="3 4">P3-3-X1</strain>
    </source>
</reference>
<proteinExistence type="inferred from homology"/>